<dbReference type="PANTHER" id="PTHR12894:SF27">
    <property type="entry name" value="TRANSFORMING GROWTH FACTOR-BETA RECEPTOR-ASSOCIATED PROTEIN 1"/>
    <property type="match status" value="1"/>
</dbReference>
<reference evidence="2" key="1">
    <citation type="submission" date="2022-11" db="UniProtKB">
        <authorList>
            <consortium name="WormBaseParasite"/>
        </authorList>
    </citation>
    <scope>IDENTIFICATION</scope>
</reference>
<dbReference type="GO" id="GO:0006914">
    <property type="term" value="P:autophagy"/>
    <property type="evidence" value="ECO:0007669"/>
    <property type="project" value="TreeGrafter"/>
</dbReference>
<sequence>MDILVNQLEDYRAAEEYCANMPNEIRQDVLRSLLKIYISRGKNDVLWSRAFDLLNSGRLQADTAEIIKLLPESWMVNDIKNFLIEGLKYNQKRTKEVRFISAIAKSNNCRLIMEKALRSMRHFTITDDRLCPKCNQFFIDPECVLCPDGKILHKSCAPRQSIR</sequence>
<evidence type="ECO:0000313" key="1">
    <source>
        <dbReference type="Proteomes" id="UP000887565"/>
    </source>
</evidence>
<keyword evidence="1" id="KW-1185">Reference proteome</keyword>
<name>A0A915HRS9_ROMCU</name>
<dbReference type="InterPro" id="IPR032914">
    <property type="entry name" value="Vam6/VPS39/TRAP1"/>
</dbReference>
<dbReference type="Proteomes" id="UP000887565">
    <property type="component" value="Unplaced"/>
</dbReference>
<accession>A0A915HRS9</accession>
<evidence type="ECO:0000313" key="2">
    <source>
        <dbReference type="WBParaSite" id="nRc.2.0.1.t04444-RA"/>
    </source>
</evidence>
<dbReference type="GO" id="GO:0005737">
    <property type="term" value="C:cytoplasm"/>
    <property type="evidence" value="ECO:0007669"/>
    <property type="project" value="TreeGrafter"/>
</dbReference>
<proteinExistence type="predicted"/>
<dbReference type="AlphaFoldDB" id="A0A915HRS9"/>
<dbReference type="PANTHER" id="PTHR12894">
    <property type="entry name" value="CNH DOMAIN CONTAINING"/>
    <property type="match status" value="1"/>
</dbReference>
<organism evidence="1 2">
    <name type="scientific">Romanomermis culicivorax</name>
    <name type="common">Nematode worm</name>
    <dbReference type="NCBI Taxonomy" id="13658"/>
    <lineage>
        <taxon>Eukaryota</taxon>
        <taxon>Metazoa</taxon>
        <taxon>Ecdysozoa</taxon>
        <taxon>Nematoda</taxon>
        <taxon>Enoplea</taxon>
        <taxon>Dorylaimia</taxon>
        <taxon>Mermithida</taxon>
        <taxon>Mermithoidea</taxon>
        <taxon>Mermithidae</taxon>
        <taxon>Romanomermis</taxon>
    </lineage>
</organism>
<protein>
    <submittedName>
        <fullName evidence="2">Uncharacterized protein</fullName>
    </submittedName>
</protein>
<dbReference type="WBParaSite" id="nRc.2.0.1.t04444-RA">
    <property type="protein sequence ID" value="nRc.2.0.1.t04444-RA"/>
    <property type="gene ID" value="nRc.2.0.1.g04444"/>
</dbReference>
<dbReference type="GO" id="GO:0016020">
    <property type="term" value="C:membrane"/>
    <property type="evidence" value="ECO:0007669"/>
    <property type="project" value="TreeGrafter"/>
</dbReference>
<dbReference type="GO" id="GO:0034058">
    <property type="term" value="P:endosomal vesicle fusion"/>
    <property type="evidence" value="ECO:0007669"/>
    <property type="project" value="TreeGrafter"/>
</dbReference>